<gene>
    <name evidence="1" type="ORF">DCAF_LOCUS21200</name>
</gene>
<dbReference type="Proteomes" id="UP001314170">
    <property type="component" value="Unassembled WGS sequence"/>
</dbReference>
<organism evidence="1 2">
    <name type="scientific">Dovyalis caffra</name>
    <dbReference type="NCBI Taxonomy" id="77055"/>
    <lineage>
        <taxon>Eukaryota</taxon>
        <taxon>Viridiplantae</taxon>
        <taxon>Streptophyta</taxon>
        <taxon>Embryophyta</taxon>
        <taxon>Tracheophyta</taxon>
        <taxon>Spermatophyta</taxon>
        <taxon>Magnoliopsida</taxon>
        <taxon>eudicotyledons</taxon>
        <taxon>Gunneridae</taxon>
        <taxon>Pentapetalae</taxon>
        <taxon>rosids</taxon>
        <taxon>fabids</taxon>
        <taxon>Malpighiales</taxon>
        <taxon>Salicaceae</taxon>
        <taxon>Flacourtieae</taxon>
        <taxon>Dovyalis</taxon>
    </lineage>
</organism>
<reference evidence="1 2" key="1">
    <citation type="submission" date="2024-01" db="EMBL/GenBank/DDBJ databases">
        <authorList>
            <person name="Waweru B."/>
        </authorList>
    </citation>
    <scope>NUCLEOTIDE SEQUENCE [LARGE SCALE GENOMIC DNA]</scope>
</reference>
<dbReference type="AlphaFoldDB" id="A0AAV1SD91"/>
<comment type="caution">
    <text evidence="1">The sequence shown here is derived from an EMBL/GenBank/DDBJ whole genome shotgun (WGS) entry which is preliminary data.</text>
</comment>
<sequence length="55" mass="6102">MENMATRKCLRIISKPRGIKAATRVYGVGDLTERSSRNAVTLDNAHEEHPSCPYG</sequence>
<accession>A0AAV1SD91</accession>
<name>A0AAV1SD91_9ROSI</name>
<evidence type="ECO:0000313" key="2">
    <source>
        <dbReference type="Proteomes" id="UP001314170"/>
    </source>
</evidence>
<keyword evidence="2" id="KW-1185">Reference proteome</keyword>
<evidence type="ECO:0000313" key="1">
    <source>
        <dbReference type="EMBL" id="CAK7348500.1"/>
    </source>
</evidence>
<proteinExistence type="predicted"/>
<protein>
    <submittedName>
        <fullName evidence="1">Uncharacterized protein</fullName>
    </submittedName>
</protein>
<dbReference type="EMBL" id="CAWUPB010001173">
    <property type="protein sequence ID" value="CAK7348500.1"/>
    <property type="molecule type" value="Genomic_DNA"/>
</dbReference>